<keyword evidence="2" id="KW-1185">Reference proteome</keyword>
<proteinExistence type="predicted"/>
<evidence type="ECO:0000313" key="2">
    <source>
        <dbReference type="Proteomes" id="UP000542342"/>
    </source>
</evidence>
<comment type="caution">
    <text evidence="1">The sequence shown here is derived from an EMBL/GenBank/DDBJ whole genome shotgun (WGS) entry which is preliminary data.</text>
</comment>
<dbReference type="AlphaFoldDB" id="A0A7V8VGD4"/>
<dbReference type="EMBL" id="JACEFB010000015">
    <property type="protein sequence ID" value="MBA2227555.1"/>
    <property type="molecule type" value="Genomic_DNA"/>
</dbReference>
<protein>
    <submittedName>
        <fullName evidence="1">Phage head-tail connector protein</fullName>
    </submittedName>
</protein>
<organism evidence="1 2">
    <name type="scientific">Thermogemmata fonticola</name>
    <dbReference type="NCBI Taxonomy" id="2755323"/>
    <lineage>
        <taxon>Bacteria</taxon>
        <taxon>Pseudomonadati</taxon>
        <taxon>Planctomycetota</taxon>
        <taxon>Planctomycetia</taxon>
        <taxon>Gemmatales</taxon>
        <taxon>Gemmataceae</taxon>
        <taxon>Thermogemmata</taxon>
    </lineage>
</organism>
<dbReference type="Proteomes" id="UP000542342">
    <property type="component" value="Unassembled WGS sequence"/>
</dbReference>
<dbReference type="Gene3D" id="1.10.3230.30">
    <property type="entry name" value="Phage gp6-like head-tail connector protein"/>
    <property type="match status" value="1"/>
</dbReference>
<dbReference type="RefSeq" id="WP_194539419.1">
    <property type="nucleotide sequence ID" value="NZ_JACEFB010000015.1"/>
</dbReference>
<reference evidence="1 2" key="1">
    <citation type="submission" date="2020-07" db="EMBL/GenBank/DDBJ databases">
        <title>Thermogemmata thermophila gen. nov., sp. nov., a novel moderate thermophilic planctomycete from a Kamchatka hot spring.</title>
        <authorList>
            <person name="Elcheninov A.G."/>
            <person name="Podosokorskaya O.A."/>
            <person name="Kovaleva O.L."/>
            <person name="Novikov A."/>
            <person name="Bonch-Osmolovskaya E.A."/>
            <person name="Toshchakov S.V."/>
            <person name="Kublanov I.V."/>
        </authorList>
    </citation>
    <scope>NUCLEOTIDE SEQUENCE [LARGE SCALE GENOMIC DNA]</scope>
    <source>
        <strain evidence="1 2">2918</strain>
    </source>
</reference>
<gene>
    <name evidence="1" type="ORF">H0921_15450</name>
</gene>
<sequence>MLETLANVKLALGISGTDSDGLLERLMTSAGEWIREYTGREWTGGTFTEVHAAGYTLVFLRNFPVETLVSLKVDPKREFGPYTERPLTSFVVHRERGVVESVDGPFLEPQDGGNGDWPGALQVVYTTPSGATPVAVREAFIQLVGYWYRLTRTAMVQNHELLVSQQSGTEMKTWPWPAVSGLPRMPAGVVQLLQPFRAPPL</sequence>
<name>A0A7V8VGD4_9BACT</name>
<evidence type="ECO:0000313" key="1">
    <source>
        <dbReference type="EMBL" id="MBA2227555.1"/>
    </source>
</evidence>
<dbReference type="Pfam" id="PF05135">
    <property type="entry name" value="Phage_connect_1"/>
    <property type="match status" value="1"/>
</dbReference>
<dbReference type="InterPro" id="IPR021146">
    <property type="entry name" value="Phage_gp6-like_head-tail"/>
</dbReference>
<dbReference type="CDD" id="cd08054">
    <property type="entry name" value="gp6"/>
    <property type="match status" value="1"/>
</dbReference>
<accession>A0A7V8VGD4</accession>